<dbReference type="OrthoDB" id="2269034at2759"/>
<sequence length="488" mass="54438">MSLSRAMDLLLQSESLANLRMQRERHFPSPTHAEQILKLSLQLKEEVTLAQAEISKLEAGIDALRAACAQMVTQIAVNRSVPAPVHRLPPELLADIFLYLPSSDNMRNELCRLEYGIARVCTTWRAVALGLPRLWTCIDLQSINIDAELYLRQYLHRSQNHPLHIACDTGKQPGLLPLLSAHAALRWKTLTLRISSKSPLPDAMPTVVDTPLLQRLRMNINGVGYDLEAPDLLAFLRRPPQLRELVVRGGSLVKTVVALPQAPSLECLHIFIIGPHRYTLLLASIQQYSATLTTLRLGIARIAPIDVLEEATRGEIVTLPALKYMRLYYEGHNLLRFISAPNLHTMSVDVDGLISSTVFLGFVERGGRRSDIRVLEVISVYPHLYVDKGGRETAALLCCLARLEGLEHLRFVLYAAMDKVLEGLVWKDDAPQMLPNLQGLTIPGRLSGSSALADLCRSRRMTTVSRGREVIAMAEGRRLKTLVHDLIL</sequence>
<keyword evidence="3" id="KW-1185">Reference proteome</keyword>
<evidence type="ECO:0000313" key="2">
    <source>
        <dbReference type="EMBL" id="TRM56598.1"/>
    </source>
</evidence>
<proteinExistence type="predicted"/>
<dbReference type="Proteomes" id="UP000320762">
    <property type="component" value="Unassembled WGS sequence"/>
</dbReference>
<comment type="caution">
    <text evidence="2">The sequence shown here is derived from an EMBL/GenBank/DDBJ whole genome shotgun (WGS) entry which is preliminary data.</text>
</comment>
<evidence type="ECO:0000313" key="3">
    <source>
        <dbReference type="Proteomes" id="UP000320762"/>
    </source>
</evidence>
<dbReference type="PROSITE" id="PS50181">
    <property type="entry name" value="FBOX"/>
    <property type="match status" value="1"/>
</dbReference>
<dbReference type="SUPFAM" id="SSF81383">
    <property type="entry name" value="F-box domain"/>
    <property type="match status" value="1"/>
</dbReference>
<accession>A0A550BVN8</accession>
<dbReference type="InterPro" id="IPR036047">
    <property type="entry name" value="F-box-like_dom_sf"/>
</dbReference>
<protein>
    <recommendedName>
        <fullName evidence="1">F-box domain-containing protein</fullName>
    </recommendedName>
</protein>
<gene>
    <name evidence="2" type="ORF">BD626DRAFT_245584</name>
</gene>
<dbReference type="EMBL" id="VDMD01000065">
    <property type="protein sequence ID" value="TRM56598.1"/>
    <property type="molecule type" value="Genomic_DNA"/>
</dbReference>
<dbReference type="InterPro" id="IPR001810">
    <property type="entry name" value="F-box_dom"/>
</dbReference>
<reference evidence="2 3" key="1">
    <citation type="journal article" date="2019" name="New Phytol.">
        <title>Comparative genomics reveals unique wood-decay strategies and fruiting body development in the Schizophyllaceae.</title>
        <authorList>
            <person name="Almasi E."/>
            <person name="Sahu N."/>
            <person name="Krizsan K."/>
            <person name="Balint B."/>
            <person name="Kovacs G.M."/>
            <person name="Kiss B."/>
            <person name="Cseklye J."/>
            <person name="Drula E."/>
            <person name="Henrissat B."/>
            <person name="Nagy I."/>
            <person name="Chovatia M."/>
            <person name="Adam C."/>
            <person name="LaButti K."/>
            <person name="Lipzen A."/>
            <person name="Riley R."/>
            <person name="Grigoriev I.V."/>
            <person name="Nagy L.G."/>
        </authorList>
    </citation>
    <scope>NUCLEOTIDE SEQUENCE [LARGE SCALE GENOMIC DNA]</scope>
    <source>
        <strain evidence="2 3">NL-1724</strain>
    </source>
</reference>
<dbReference type="Pfam" id="PF12937">
    <property type="entry name" value="F-box-like"/>
    <property type="match status" value="1"/>
</dbReference>
<evidence type="ECO:0000259" key="1">
    <source>
        <dbReference type="PROSITE" id="PS50181"/>
    </source>
</evidence>
<dbReference type="PANTHER" id="PTHR38926">
    <property type="entry name" value="F-BOX DOMAIN CONTAINING PROTEIN, EXPRESSED"/>
    <property type="match status" value="1"/>
</dbReference>
<dbReference type="AlphaFoldDB" id="A0A550BVN8"/>
<name>A0A550BVN8_9AGAR</name>
<organism evidence="2 3">
    <name type="scientific">Schizophyllum amplum</name>
    <dbReference type="NCBI Taxonomy" id="97359"/>
    <lineage>
        <taxon>Eukaryota</taxon>
        <taxon>Fungi</taxon>
        <taxon>Dikarya</taxon>
        <taxon>Basidiomycota</taxon>
        <taxon>Agaricomycotina</taxon>
        <taxon>Agaricomycetes</taxon>
        <taxon>Agaricomycetidae</taxon>
        <taxon>Agaricales</taxon>
        <taxon>Schizophyllaceae</taxon>
        <taxon>Schizophyllum</taxon>
    </lineage>
</organism>
<feature type="domain" description="F-box" evidence="1">
    <location>
        <begin position="82"/>
        <end position="138"/>
    </location>
</feature>
<dbReference type="STRING" id="97359.A0A550BVN8"/>
<dbReference type="PANTHER" id="PTHR38926:SF5">
    <property type="entry name" value="F-BOX AND LEUCINE-RICH REPEAT PROTEIN 6"/>
    <property type="match status" value="1"/>
</dbReference>
<dbReference type="Gene3D" id="1.20.1280.50">
    <property type="match status" value="1"/>
</dbReference>